<dbReference type="PANTHER" id="PTHR19965">
    <property type="entry name" value="RNA AND EXPORT FACTOR BINDING PROTEIN"/>
    <property type="match status" value="1"/>
</dbReference>
<evidence type="ECO:0000256" key="7">
    <source>
        <dbReference type="SAM" id="MobiDB-lite"/>
    </source>
</evidence>
<keyword evidence="4 6" id="KW-0694">RNA-binding</keyword>
<dbReference type="SMART" id="SM01218">
    <property type="entry name" value="FoP_duplication"/>
    <property type="match status" value="1"/>
</dbReference>
<feature type="compositionally biased region" description="Basic and acidic residues" evidence="7">
    <location>
        <begin position="1"/>
        <end position="15"/>
    </location>
</feature>
<feature type="compositionally biased region" description="Gly residues" evidence="7">
    <location>
        <begin position="211"/>
        <end position="231"/>
    </location>
</feature>
<dbReference type="GeneID" id="115918609"/>
<dbReference type="PANTHER" id="PTHR19965:SF82">
    <property type="entry name" value="THO COMPLEX SUBUNIT 4"/>
    <property type="match status" value="1"/>
</dbReference>
<comment type="subcellular location">
    <subcellularLocation>
        <location evidence="1">Nucleus</location>
    </subcellularLocation>
</comment>
<evidence type="ECO:0000259" key="8">
    <source>
        <dbReference type="PROSITE" id="PS50102"/>
    </source>
</evidence>
<feature type="domain" description="RRM" evidence="8">
    <location>
        <begin position="118"/>
        <end position="195"/>
    </location>
</feature>
<dbReference type="OMA" id="HDMFDGP"/>
<dbReference type="InterPro" id="IPR012677">
    <property type="entry name" value="Nucleotide-bd_a/b_plait_sf"/>
</dbReference>
<evidence type="ECO:0000256" key="4">
    <source>
        <dbReference type="ARBA" id="ARBA00022884"/>
    </source>
</evidence>
<dbReference type="GO" id="GO:0003729">
    <property type="term" value="F:mRNA binding"/>
    <property type="evidence" value="ECO:0000318"/>
    <property type="project" value="GO_Central"/>
</dbReference>
<dbReference type="GO" id="GO:0005634">
    <property type="term" value="C:nucleus"/>
    <property type="evidence" value="ECO:0000318"/>
    <property type="project" value="GO_Central"/>
</dbReference>
<reference evidence="9" key="2">
    <citation type="submission" date="2021-01" db="UniProtKB">
        <authorList>
            <consortium name="EnsemblMetazoa"/>
        </authorList>
    </citation>
    <scope>IDENTIFICATION</scope>
</reference>
<dbReference type="InterPro" id="IPR025715">
    <property type="entry name" value="FoP_C"/>
</dbReference>
<protein>
    <recommendedName>
        <fullName evidence="8">RRM domain-containing protein</fullName>
    </recommendedName>
</protein>
<evidence type="ECO:0000313" key="10">
    <source>
        <dbReference type="Proteomes" id="UP000007110"/>
    </source>
</evidence>
<reference evidence="10" key="1">
    <citation type="submission" date="2015-02" db="EMBL/GenBank/DDBJ databases">
        <title>Genome sequencing for Strongylocentrotus purpuratus.</title>
        <authorList>
            <person name="Murali S."/>
            <person name="Liu Y."/>
            <person name="Vee V."/>
            <person name="English A."/>
            <person name="Wang M."/>
            <person name="Skinner E."/>
            <person name="Han Y."/>
            <person name="Muzny D.M."/>
            <person name="Worley K.C."/>
            <person name="Gibbs R.A."/>
        </authorList>
    </citation>
    <scope>NUCLEOTIDE SEQUENCE</scope>
</reference>
<evidence type="ECO:0000256" key="6">
    <source>
        <dbReference type="PROSITE-ProRule" id="PRU00176"/>
    </source>
</evidence>
<dbReference type="KEGG" id="spu:115918609"/>
<dbReference type="FunFam" id="3.30.70.330:FF:000273">
    <property type="entry name" value="THO complex subunit 4"/>
    <property type="match status" value="1"/>
</dbReference>
<organism evidence="9 10">
    <name type="scientific">Strongylocentrotus purpuratus</name>
    <name type="common">Purple sea urchin</name>
    <dbReference type="NCBI Taxonomy" id="7668"/>
    <lineage>
        <taxon>Eukaryota</taxon>
        <taxon>Metazoa</taxon>
        <taxon>Echinodermata</taxon>
        <taxon>Eleutherozoa</taxon>
        <taxon>Echinozoa</taxon>
        <taxon>Echinoidea</taxon>
        <taxon>Euechinoidea</taxon>
        <taxon>Echinacea</taxon>
        <taxon>Camarodonta</taxon>
        <taxon>Echinidea</taxon>
        <taxon>Strongylocentrotidae</taxon>
        <taxon>Strongylocentrotus</taxon>
    </lineage>
</organism>
<proteinExistence type="predicted"/>
<evidence type="ECO:0000313" key="9">
    <source>
        <dbReference type="EnsemblMetazoa" id="XP_030840709"/>
    </source>
</evidence>
<feature type="compositionally biased region" description="Basic residues" evidence="7">
    <location>
        <begin position="24"/>
        <end position="36"/>
    </location>
</feature>
<name>A0A7M7SYH9_STRPU</name>
<sequence length="302" mass="30327">MSGDKIDMSLEDIIKTNRGNRGGRGGRGRGGNRGRGRGSGGGAGRGGRGGRGGGGGGGGGGPMRRQRGGGAGRAAPGPYSRPKQMPDQWQHDMYSEGGAGAGIRRQGAGLTTAANASGKLLVSNLDFGVSNNDIEELFADFGSLKKAAVHYDRTGRSLGTADVVFERRVDAMKAIKQYNQVPLDGRAMNIQLVASANEIDPSPMQSRPRQQGGGGRGGGGARGGGRGGGGVRRNQGGNNQGGYNQGRRGGGGGGGRGGGMRGRGAGGRGRGRGRGGAGGNKPTPTAAELDAELDAYNSQIES</sequence>
<evidence type="ECO:0000256" key="3">
    <source>
        <dbReference type="ARBA" id="ARBA00022816"/>
    </source>
</evidence>
<keyword evidence="10" id="KW-1185">Reference proteome</keyword>
<accession>A0A7M7SYH9</accession>
<dbReference type="CDD" id="cd12680">
    <property type="entry name" value="RRM_THOC4"/>
    <property type="match status" value="1"/>
</dbReference>
<keyword evidence="5" id="KW-0539">Nucleus</keyword>
<dbReference type="AlphaFoldDB" id="A0A7M7SYH9"/>
<dbReference type="Gene3D" id="3.30.70.330">
    <property type="match status" value="1"/>
</dbReference>
<evidence type="ECO:0000256" key="2">
    <source>
        <dbReference type="ARBA" id="ARBA00022448"/>
    </source>
</evidence>
<dbReference type="SUPFAM" id="SSF54928">
    <property type="entry name" value="RNA-binding domain, RBD"/>
    <property type="match status" value="1"/>
</dbReference>
<feature type="compositionally biased region" description="Gly residues" evidence="7">
    <location>
        <begin position="37"/>
        <end position="72"/>
    </location>
</feature>
<dbReference type="GO" id="GO:0006406">
    <property type="term" value="P:mRNA export from nucleus"/>
    <property type="evidence" value="ECO:0000318"/>
    <property type="project" value="GO_Central"/>
</dbReference>
<evidence type="ECO:0000256" key="1">
    <source>
        <dbReference type="ARBA" id="ARBA00004123"/>
    </source>
</evidence>
<dbReference type="SMART" id="SM00360">
    <property type="entry name" value="RRM"/>
    <property type="match status" value="1"/>
</dbReference>
<feature type="compositionally biased region" description="Gly residues" evidence="7">
    <location>
        <begin position="238"/>
        <end position="279"/>
    </location>
</feature>
<evidence type="ECO:0000256" key="5">
    <source>
        <dbReference type="ARBA" id="ARBA00023242"/>
    </source>
</evidence>
<dbReference type="Pfam" id="PF13865">
    <property type="entry name" value="FoP_duplication"/>
    <property type="match status" value="1"/>
</dbReference>
<dbReference type="InterPro" id="IPR035979">
    <property type="entry name" value="RBD_domain_sf"/>
</dbReference>
<keyword evidence="3" id="KW-0509">mRNA transport</keyword>
<dbReference type="InterPro" id="IPR051229">
    <property type="entry name" value="ALYREF_mRNA_export"/>
</dbReference>
<dbReference type="InParanoid" id="A0A7M7SYH9"/>
<keyword evidence="2" id="KW-0813">Transport</keyword>
<dbReference type="EnsemblMetazoa" id="XM_030984849">
    <property type="protein sequence ID" value="XP_030840709"/>
    <property type="gene ID" value="LOC115918609"/>
</dbReference>
<dbReference type="RefSeq" id="XP_030840709.1">
    <property type="nucleotide sequence ID" value="XM_030984849.1"/>
</dbReference>
<dbReference type="Pfam" id="PF00076">
    <property type="entry name" value="RRM_1"/>
    <property type="match status" value="1"/>
</dbReference>
<dbReference type="InterPro" id="IPR000504">
    <property type="entry name" value="RRM_dom"/>
</dbReference>
<dbReference type="Proteomes" id="UP000007110">
    <property type="component" value="Unassembled WGS sequence"/>
</dbReference>
<dbReference type="OrthoDB" id="1049195at2759"/>
<feature type="region of interest" description="Disordered" evidence="7">
    <location>
        <begin position="1"/>
        <end position="88"/>
    </location>
</feature>
<feature type="region of interest" description="Disordered" evidence="7">
    <location>
        <begin position="196"/>
        <end position="302"/>
    </location>
</feature>
<dbReference type="PROSITE" id="PS50102">
    <property type="entry name" value="RRM"/>
    <property type="match status" value="1"/>
</dbReference>